<proteinExistence type="predicted"/>
<name>A0A1G7N4X1_9BACL</name>
<keyword evidence="1" id="KW-0805">Transcription regulation</keyword>
<evidence type="ECO:0000256" key="2">
    <source>
        <dbReference type="ARBA" id="ARBA00023125"/>
    </source>
</evidence>
<accession>A0A1G7N4X1</accession>
<sequence>MFAAKYIERAGRRGIRVPGDVKVIGCDGIQEHPYFHLILSTIRQPVEDMAHMTIRLLY</sequence>
<gene>
    <name evidence="5" type="ORF">SAMN04488542_11518</name>
</gene>
<dbReference type="Pfam" id="PF13377">
    <property type="entry name" value="Peripla_BP_3"/>
    <property type="match status" value="1"/>
</dbReference>
<evidence type="ECO:0000313" key="5">
    <source>
        <dbReference type="EMBL" id="SDF68937.1"/>
    </source>
</evidence>
<keyword evidence="2" id="KW-0238">DNA-binding</keyword>
<dbReference type="GO" id="GO:0003677">
    <property type="term" value="F:DNA binding"/>
    <property type="evidence" value="ECO:0007669"/>
    <property type="project" value="UniProtKB-KW"/>
</dbReference>
<dbReference type="InterPro" id="IPR046335">
    <property type="entry name" value="LacI/GalR-like_sensor"/>
</dbReference>
<keyword evidence="6" id="KW-1185">Reference proteome</keyword>
<dbReference type="EMBL" id="FNBG01000015">
    <property type="protein sequence ID" value="SDF68937.1"/>
    <property type="molecule type" value="Genomic_DNA"/>
</dbReference>
<evidence type="ECO:0000256" key="3">
    <source>
        <dbReference type="ARBA" id="ARBA00023163"/>
    </source>
</evidence>
<evidence type="ECO:0000313" key="6">
    <source>
        <dbReference type="Proteomes" id="UP000198972"/>
    </source>
</evidence>
<reference evidence="5 6" key="1">
    <citation type="submission" date="2016-10" db="EMBL/GenBank/DDBJ databases">
        <authorList>
            <person name="de Groot N.N."/>
        </authorList>
    </citation>
    <scope>NUCLEOTIDE SEQUENCE [LARGE SCALE GENOMIC DNA]</scope>
    <source>
        <strain evidence="5 6">DSM 28129</strain>
    </source>
</reference>
<keyword evidence="3" id="KW-0804">Transcription</keyword>
<dbReference type="STRING" id="670482.SAMN04488542_11518"/>
<feature type="domain" description="Transcriptional regulator LacI/GalR-like sensor" evidence="4">
    <location>
        <begin position="3"/>
        <end position="57"/>
    </location>
</feature>
<protein>
    <submittedName>
        <fullName evidence="5">Substrate-binding protein-like domain-containing protein</fullName>
    </submittedName>
</protein>
<organism evidence="5 6">
    <name type="scientific">Fontibacillus panacisegetis</name>
    <dbReference type="NCBI Taxonomy" id="670482"/>
    <lineage>
        <taxon>Bacteria</taxon>
        <taxon>Bacillati</taxon>
        <taxon>Bacillota</taxon>
        <taxon>Bacilli</taxon>
        <taxon>Bacillales</taxon>
        <taxon>Paenibacillaceae</taxon>
        <taxon>Fontibacillus</taxon>
    </lineage>
</organism>
<dbReference type="Gene3D" id="3.40.50.2300">
    <property type="match status" value="2"/>
</dbReference>
<dbReference type="SUPFAM" id="SSF53822">
    <property type="entry name" value="Periplasmic binding protein-like I"/>
    <property type="match status" value="1"/>
</dbReference>
<evidence type="ECO:0000259" key="4">
    <source>
        <dbReference type="Pfam" id="PF13377"/>
    </source>
</evidence>
<dbReference type="InterPro" id="IPR028082">
    <property type="entry name" value="Peripla_BP_I"/>
</dbReference>
<evidence type="ECO:0000256" key="1">
    <source>
        <dbReference type="ARBA" id="ARBA00023015"/>
    </source>
</evidence>
<dbReference type="AlphaFoldDB" id="A0A1G7N4X1"/>
<dbReference type="Proteomes" id="UP000198972">
    <property type="component" value="Unassembled WGS sequence"/>
</dbReference>